<protein>
    <recommendedName>
        <fullName evidence="9">3-hydroxyanthranilate 3,4-dioxygenase</fullName>
        <ecNumber evidence="9">1.13.11.6</ecNumber>
    </recommendedName>
    <alternativeName>
        <fullName evidence="9">3-hydroxyanthranilate oxygenase</fullName>
        <shortName evidence="9">3-HAO</shortName>
    </alternativeName>
    <alternativeName>
        <fullName evidence="9">3-hydroxyanthranilic acid dioxygenase</fullName>
        <shortName evidence="9">HAD</shortName>
    </alternativeName>
    <alternativeName>
        <fullName evidence="9">Biosynthesis of nicotinic acid protein 1</fullName>
    </alternativeName>
</protein>
<dbReference type="AlphaFoldDB" id="A0A2T0FJR4"/>
<dbReference type="InterPro" id="IPR010329">
    <property type="entry name" value="3hydroanth_dOase"/>
</dbReference>
<feature type="binding site" evidence="9">
    <location>
        <position position="94"/>
    </location>
    <ligand>
        <name>substrate</name>
    </ligand>
</feature>
<dbReference type="CDD" id="cd06123">
    <property type="entry name" value="cupin_HAO"/>
    <property type="match status" value="1"/>
</dbReference>
<keyword evidence="3 9" id="KW-0963">Cytoplasm</keyword>
<name>A0A2T0FJR4_9ASCO</name>
<dbReference type="FunFam" id="2.60.120.10:FF:000093">
    <property type="entry name" value="3-hydroxyanthranilate 3,4-dioxygenase"/>
    <property type="match status" value="1"/>
</dbReference>
<evidence type="ECO:0000256" key="6">
    <source>
        <dbReference type="ARBA" id="ARBA00022964"/>
    </source>
</evidence>
<dbReference type="InterPro" id="IPR011051">
    <property type="entry name" value="RmlC_Cupin_sf"/>
</dbReference>
<keyword evidence="4 9" id="KW-0662">Pyridine nucleotide biosynthesis</keyword>
<evidence type="ECO:0000256" key="2">
    <source>
        <dbReference type="ARBA" id="ARBA00002752"/>
    </source>
</evidence>
<evidence type="ECO:0000313" key="11">
    <source>
        <dbReference type="Proteomes" id="UP000238350"/>
    </source>
</evidence>
<dbReference type="GO" id="GO:0043420">
    <property type="term" value="P:anthranilate metabolic process"/>
    <property type="evidence" value="ECO:0007669"/>
    <property type="project" value="UniProtKB-UniRule"/>
</dbReference>
<comment type="function">
    <text evidence="2 9">Catalyzes the oxidative ring opening of 3-hydroxyanthranilate to 2-amino-3-carboxymuconate semialdehyde, which spontaneously cyclizes to quinolinate.</text>
</comment>
<feature type="binding site" evidence="9">
    <location>
        <position position="201"/>
    </location>
    <ligand>
        <name>a divalent metal cation</name>
        <dbReference type="ChEBI" id="CHEBI:60240"/>
    </ligand>
</feature>
<feature type="binding site" evidence="9">
    <location>
        <position position="136"/>
    </location>
    <ligand>
        <name>substrate</name>
    </ligand>
</feature>
<gene>
    <name evidence="9" type="primary">BNA1</name>
    <name evidence="10" type="ORF">B9G98_02846</name>
</gene>
<dbReference type="PANTHER" id="PTHR15497:SF1">
    <property type="entry name" value="3-HYDROXYANTHRANILATE 3,4-DIOXYGENASE"/>
    <property type="match status" value="1"/>
</dbReference>
<feature type="binding site" evidence="9">
    <location>
        <position position="161"/>
    </location>
    <ligand>
        <name>a divalent metal cation</name>
        <dbReference type="ChEBI" id="CHEBI:60240"/>
    </ligand>
</feature>
<comment type="cofactor">
    <cofactor evidence="1 9">
        <name>Fe(2+)</name>
        <dbReference type="ChEBI" id="CHEBI:29033"/>
    </cofactor>
</comment>
<evidence type="ECO:0000313" key="10">
    <source>
        <dbReference type="EMBL" id="PRT55226.1"/>
    </source>
</evidence>
<sequence length="217" mass="24683">MIGFRKRPRQLLGTPKQFKQIGFHYVKTTPSVSILQDYSIMLPPINLQAWLKENRHLLQPPVNNYCLHRGNGATTMIVGGPNERTDYHINGTPEWFYQLEGAMTLKVVEDGEFKDIIIREGEVFMLSPNVPHSPCRYANTVGIVVEQDRPKGMLDSLRWYCEKCKEIVYEVSFYMEDLGTQVKAGIEAFESDMDARTCKNCGTVAQIRPEKPSAAPV</sequence>
<dbReference type="GO" id="GO:0034354">
    <property type="term" value="P:'de novo' NAD+ biosynthetic process from L-tryptophan"/>
    <property type="evidence" value="ECO:0007669"/>
    <property type="project" value="UniProtKB-UniRule"/>
</dbReference>
<evidence type="ECO:0000256" key="8">
    <source>
        <dbReference type="ARBA" id="ARBA00023004"/>
    </source>
</evidence>
<evidence type="ECO:0000256" key="9">
    <source>
        <dbReference type="HAMAP-Rule" id="MF_03019"/>
    </source>
</evidence>
<evidence type="ECO:0000256" key="4">
    <source>
        <dbReference type="ARBA" id="ARBA00022642"/>
    </source>
</evidence>
<proteinExistence type="inferred from homology"/>
<evidence type="ECO:0000256" key="5">
    <source>
        <dbReference type="ARBA" id="ARBA00022723"/>
    </source>
</evidence>
<dbReference type="GO" id="GO:0005737">
    <property type="term" value="C:cytoplasm"/>
    <property type="evidence" value="ECO:0007669"/>
    <property type="project" value="UniProtKB-SubCell"/>
</dbReference>
<evidence type="ECO:0000256" key="3">
    <source>
        <dbReference type="ARBA" id="ARBA00022490"/>
    </source>
</evidence>
<dbReference type="SUPFAM" id="SSF51182">
    <property type="entry name" value="RmlC-like cupins"/>
    <property type="match status" value="1"/>
</dbReference>
<evidence type="ECO:0000256" key="7">
    <source>
        <dbReference type="ARBA" id="ARBA00023002"/>
    </source>
</evidence>
<keyword evidence="8 9" id="KW-0408">Iron</keyword>
<accession>A0A2T0FJR4</accession>
<dbReference type="EMBL" id="NDIQ01000021">
    <property type="protein sequence ID" value="PRT55226.1"/>
    <property type="molecule type" value="Genomic_DNA"/>
</dbReference>
<dbReference type="GO" id="GO:0019805">
    <property type="term" value="P:quinolinate biosynthetic process"/>
    <property type="evidence" value="ECO:0007669"/>
    <property type="project" value="UniProtKB-UniRule"/>
</dbReference>
<dbReference type="EC" id="1.13.11.6" evidence="9"/>
<dbReference type="HAMAP" id="MF_00825">
    <property type="entry name" value="3_HAO"/>
    <property type="match status" value="1"/>
</dbReference>
<comment type="caution">
    <text evidence="10">The sequence shown here is derived from an EMBL/GenBank/DDBJ whole genome shotgun (WGS) entry which is preliminary data.</text>
</comment>
<comment type="pathway">
    <text evidence="9">Cofactor biosynthesis; NAD(+) biosynthesis; quinolinate from L-kynurenine: step 3/3.</text>
</comment>
<feature type="binding site" evidence="9">
    <location>
        <position position="146"/>
    </location>
    <ligand>
        <name>substrate</name>
    </ligand>
</feature>
<feature type="binding site" evidence="9">
    <location>
        <position position="198"/>
    </location>
    <ligand>
        <name>a divalent metal cation</name>
        <dbReference type="ChEBI" id="CHEBI:60240"/>
    </ligand>
</feature>
<keyword evidence="7 9" id="KW-0560">Oxidoreductase</keyword>
<dbReference type="GO" id="GO:0008198">
    <property type="term" value="F:ferrous iron binding"/>
    <property type="evidence" value="ECO:0007669"/>
    <property type="project" value="UniProtKB-UniRule"/>
</dbReference>
<organism evidence="10 11">
    <name type="scientific">Wickerhamiella sorbophila</name>
    <dbReference type="NCBI Taxonomy" id="45607"/>
    <lineage>
        <taxon>Eukaryota</taxon>
        <taxon>Fungi</taxon>
        <taxon>Dikarya</taxon>
        <taxon>Ascomycota</taxon>
        <taxon>Saccharomycotina</taxon>
        <taxon>Dipodascomycetes</taxon>
        <taxon>Dipodascales</taxon>
        <taxon>Trichomonascaceae</taxon>
        <taxon>Wickerhamiella</taxon>
    </lineage>
</organism>
<dbReference type="UniPathway" id="UPA00253">
    <property type="reaction ID" value="UER00330"/>
</dbReference>
<dbReference type="InterPro" id="IPR014710">
    <property type="entry name" value="RmlC-like_jellyroll"/>
</dbReference>
<feature type="binding site" evidence="9">
    <location>
        <position position="84"/>
    </location>
    <ligand>
        <name>O2</name>
        <dbReference type="ChEBI" id="CHEBI:15379"/>
    </ligand>
</feature>
<comment type="catalytic activity">
    <reaction evidence="9">
        <text>3-hydroxyanthranilate + O2 = (2Z,4Z)-2-amino-3-carboxymuconate 6-semialdehyde</text>
        <dbReference type="Rhea" id="RHEA:17953"/>
        <dbReference type="ChEBI" id="CHEBI:15379"/>
        <dbReference type="ChEBI" id="CHEBI:36559"/>
        <dbReference type="ChEBI" id="CHEBI:77612"/>
        <dbReference type="EC" id="1.13.11.6"/>
    </reaction>
</comment>
<feature type="binding site" evidence="9">
    <location>
        <position position="132"/>
    </location>
    <ligand>
        <name>Fe cation</name>
        <dbReference type="ChEBI" id="CHEBI:24875"/>
        <note>catalytic</note>
    </ligand>
</feature>
<keyword evidence="5 9" id="KW-0479">Metal-binding</keyword>
<feature type="binding site" evidence="9">
    <location>
        <position position="164"/>
    </location>
    <ligand>
        <name>a divalent metal cation</name>
        <dbReference type="ChEBI" id="CHEBI:60240"/>
    </ligand>
</feature>
<keyword evidence="6 9" id="KW-0223">Dioxygenase</keyword>
<dbReference type="Pfam" id="PF06052">
    <property type="entry name" value="3-HAO"/>
    <property type="match status" value="1"/>
</dbReference>
<dbReference type="GO" id="GO:0000334">
    <property type="term" value="F:3-hydroxyanthranilate 3,4-dioxygenase activity"/>
    <property type="evidence" value="ECO:0007669"/>
    <property type="project" value="UniProtKB-UniRule"/>
</dbReference>
<evidence type="ECO:0000256" key="1">
    <source>
        <dbReference type="ARBA" id="ARBA00001954"/>
    </source>
</evidence>
<dbReference type="OrthoDB" id="204928at2759"/>
<comment type="subcellular location">
    <subcellularLocation>
        <location evidence="9">Cytoplasm</location>
    </subcellularLocation>
</comment>
<dbReference type="PANTHER" id="PTHR15497">
    <property type="entry name" value="3-HYDROXYANTHRANILATE 3,4-DIOXYGENASE"/>
    <property type="match status" value="1"/>
</dbReference>
<reference evidence="10 11" key="1">
    <citation type="submission" date="2017-04" db="EMBL/GenBank/DDBJ databases">
        <title>Genome sequencing of [Candida] sorbophila.</title>
        <authorList>
            <person name="Ahn J.O."/>
        </authorList>
    </citation>
    <scope>NUCLEOTIDE SEQUENCE [LARGE SCALE GENOMIC DNA]</scope>
    <source>
        <strain evidence="10 11">DS02</strain>
    </source>
</reference>
<keyword evidence="11" id="KW-1185">Reference proteome</keyword>
<comment type="similarity">
    <text evidence="9">Belongs to the 3-HAO family.</text>
</comment>
<feature type="binding site" evidence="9">
    <location>
        <position position="88"/>
    </location>
    <ligand>
        <name>Fe cation</name>
        <dbReference type="ChEBI" id="CHEBI:24875"/>
        <note>catalytic</note>
    </ligand>
</feature>
<dbReference type="STRING" id="45607.A0A2T0FJR4"/>
<dbReference type="GO" id="GO:0006569">
    <property type="term" value="P:L-tryptophan catabolic process"/>
    <property type="evidence" value="ECO:0007669"/>
    <property type="project" value="UniProtKB-UniRule"/>
</dbReference>
<dbReference type="Gene3D" id="2.60.120.10">
    <property type="entry name" value="Jelly Rolls"/>
    <property type="match status" value="1"/>
</dbReference>
<dbReference type="NCBIfam" id="TIGR03037">
    <property type="entry name" value="anthran_nbaC"/>
    <property type="match status" value="1"/>
</dbReference>
<feature type="binding site" evidence="9">
    <location>
        <position position="94"/>
    </location>
    <ligand>
        <name>Fe cation</name>
        <dbReference type="ChEBI" id="CHEBI:24875"/>
        <note>catalytic</note>
    </ligand>
</feature>
<dbReference type="Proteomes" id="UP000238350">
    <property type="component" value="Unassembled WGS sequence"/>
</dbReference>